<keyword evidence="1" id="KW-1133">Transmembrane helix</keyword>
<keyword evidence="3" id="KW-1185">Reference proteome</keyword>
<organism evidence="2 3">
    <name type="scientific">Ureibacillus acetophenoni</name>
    <dbReference type="NCBI Taxonomy" id="614649"/>
    <lineage>
        <taxon>Bacteria</taxon>
        <taxon>Bacillati</taxon>
        <taxon>Bacillota</taxon>
        <taxon>Bacilli</taxon>
        <taxon>Bacillales</taxon>
        <taxon>Caryophanaceae</taxon>
        <taxon>Ureibacillus</taxon>
    </lineage>
</organism>
<dbReference type="GO" id="GO:0005886">
    <property type="term" value="C:plasma membrane"/>
    <property type="evidence" value="ECO:0007669"/>
    <property type="project" value="TreeGrafter"/>
</dbReference>
<dbReference type="PANTHER" id="PTHR30354:SF11">
    <property type="entry name" value="PERMEASE"/>
    <property type="match status" value="1"/>
</dbReference>
<name>A0A285UMH7_9BACL</name>
<evidence type="ECO:0000256" key="1">
    <source>
        <dbReference type="SAM" id="Phobius"/>
    </source>
</evidence>
<feature type="transmembrane region" description="Helical" evidence="1">
    <location>
        <begin position="173"/>
        <end position="194"/>
    </location>
</feature>
<keyword evidence="1" id="KW-0472">Membrane</keyword>
<evidence type="ECO:0000313" key="2">
    <source>
        <dbReference type="EMBL" id="SOC43105.1"/>
    </source>
</evidence>
<dbReference type="Proteomes" id="UP000219252">
    <property type="component" value="Unassembled WGS sequence"/>
</dbReference>
<dbReference type="AlphaFoldDB" id="A0A285UMH7"/>
<accession>A0A285UMH7</accession>
<feature type="transmembrane region" description="Helical" evidence="1">
    <location>
        <begin position="26"/>
        <end position="47"/>
    </location>
</feature>
<dbReference type="RefSeq" id="WP_097150651.1">
    <property type="nucleotide sequence ID" value="NZ_OBQC01000014.1"/>
</dbReference>
<proteinExistence type="predicted"/>
<feature type="transmembrane region" description="Helical" evidence="1">
    <location>
        <begin position="385"/>
        <end position="410"/>
    </location>
</feature>
<feature type="transmembrane region" description="Helical" evidence="1">
    <location>
        <begin position="362"/>
        <end position="379"/>
    </location>
</feature>
<dbReference type="PANTHER" id="PTHR30354">
    <property type="entry name" value="GNT FAMILY GLUCONATE TRANSPORTER"/>
    <property type="match status" value="1"/>
</dbReference>
<feature type="transmembrane region" description="Helical" evidence="1">
    <location>
        <begin position="302"/>
        <end position="318"/>
    </location>
</feature>
<dbReference type="GO" id="GO:0015128">
    <property type="term" value="F:gluconate transmembrane transporter activity"/>
    <property type="evidence" value="ECO:0007669"/>
    <property type="project" value="InterPro"/>
</dbReference>
<dbReference type="Pfam" id="PF02447">
    <property type="entry name" value="GntP_permease"/>
    <property type="match status" value="1"/>
</dbReference>
<feature type="transmembrane region" description="Helical" evidence="1">
    <location>
        <begin position="54"/>
        <end position="75"/>
    </location>
</feature>
<feature type="transmembrane region" description="Helical" evidence="1">
    <location>
        <begin position="134"/>
        <end position="153"/>
    </location>
</feature>
<dbReference type="InterPro" id="IPR003474">
    <property type="entry name" value="Glcn_transporter"/>
</dbReference>
<feature type="transmembrane region" description="Helical" evidence="1">
    <location>
        <begin position="99"/>
        <end position="122"/>
    </location>
</feature>
<dbReference type="PIRSF" id="PIRSF002746">
    <property type="entry name" value="Gluconate_transporter"/>
    <property type="match status" value="1"/>
</dbReference>
<protein>
    <submittedName>
        <fullName evidence="2">Predicted D-glycerate permease</fullName>
    </submittedName>
</protein>
<dbReference type="EMBL" id="OBQC01000014">
    <property type="protein sequence ID" value="SOC43105.1"/>
    <property type="molecule type" value="Genomic_DNA"/>
</dbReference>
<dbReference type="OrthoDB" id="9787129at2"/>
<keyword evidence="1" id="KW-0812">Transmembrane</keyword>
<feature type="transmembrane region" description="Helical" evidence="1">
    <location>
        <begin position="230"/>
        <end position="251"/>
    </location>
</feature>
<feature type="transmembrane region" description="Helical" evidence="1">
    <location>
        <begin position="263"/>
        <end position="282"/>
    </location>
</feature>
<evidence type="ECO:0000313" key="3">
    <source>
        <dbReference type="Proteomes" id="UP000219252"/>
    </source>
</evidence>
<feature type="transmembrane region" description="Helical" evidence="1">
    <location>
        <begin position="430"/>
        <end position="447"/>
    </location>
</feature>
<sequence>MLFLIILIGVLLVVFATAKLKVHPFLALLLSSFFVGIASGMPLLDVVKNINTGFGSLMTSIGIVIVAGTMIGVILERSGAAFRMAEVVLRIVGPKHPQLAMSIIGYIVSIPVFCDSAFIILSSLQKSLAKRAKVTIASMGVALATGLYATHVLVPPTPGPIAAAGNIGATDYLGTVIVIGLIVAIPATFVGYLWSVKVASKIRVPLDDEETIDYDEVVKNFGKMPSTFNAFLPIVLPIVLIGIGSIAALVGDPESTFNMILRFLGSPIVALLLGVVAAFPLLPKLNEETLTGWIGDSLKDAAPILLITAAGGSFGTIIKETGVGEMLQQMDLGSLAQGSLFLLVPFIIAAALKTAQGSSTTALVITSTLVAPMLVTAGIEGAIPLALVVMAVGAGAMTVSHVNDSFFWVVTQYSGMEVTQAYKAQTMATLLQGLTTIVFTMILWMIFV</sequence>
<gene>
    <name evidence="2" type="ORF">SAMN05877842_11475</name>
</gene>
<feature type="transmembrane region" description="Helical" evidence="1">
    <location>
        <begin position="338"/>
        <end position="355"/>
    </location>
</feature>
<reference evidence="3" key="1">
    <citation type="submission" date="2017-08" db="EMBL/GenBank/DDBJ databases">
        <authorList>
            <person name="Varghese N."/>
            <person name="Submissions S."/>
        </authorList>
    </citation>
    <scope>NUCLEOTIDE SEQUENCE [LARGE SCALE GENOMIC DNA]</scope>
    <source>
        <strain evidence="3">JC23</strain>
    </source>
</reference>